<dbReference type="AlphaFoldDB" id="W4GEM6"/>
<dbReference type="InterPro" id="IPR039478">
    <property type="entry name" value="FAM184A/B_N"/>
</dbReference>
<dbReference type="OrthoDB" id="75801at2759"/>
<keyword evidence="1 2" id="KW-0175">Coiled coil</keyword>
<dbReference type="RefSeq" id="XP_009832629.1">
    <property type="nucleotide sequence ID" value="XM_009834327.1"/>
</dbReference>
<dbReference type="VEuPathDB" id="FungiDB:H257_08457"/>
<feature type="compositionally biased region" description="Polar residues" evidence="3">
    <location>
        <begin position="1061"/>
        <end position="1073"/>
    </location>
</feature>
<feature type="compositionally biased region" description="Polar residues" evidence="3">
    <location>
        <begin position="354"/>
        <end position="363"/>
    </location>
</feature>
<dbReference type="STRING" id="112090.W4GEM6"/>
<feature type="coiled-coil region" evidence="2">
    <location>
        <begin position="240"/>
        <end position="267"/>
    </location>
</feature>
<evidence type="ECO:0000256" key="3">
    <source>
        <dbReference type="SAM" id="MobiDB-lite"/>
    </source>
</evidence>
<evidence type="ECO:0000256" key="2">
    <source>
        <dbReference type="SAM" id="Coils"/>
    </source>
</evidence>
<dbReference type="PANTHER" id="PTHR18870:SF9">
    <property type="entry name" value="PROTEIN TAG-278-RELATED"/>
    <property type="match status" value="1"/>
</dbReference>
<evidence type="ECO:0000259" key="4">
    <source>
        <dbReference type="Pfam" id="PF15665"/>
    </source>
</evidence>
<accession>W4GEM6</accession>
<dbReference type="EMBL" id="KI913132">
    <property type="protein sequence ID" value="ETV77519.1"/>
    <property type="molecule type" value="Genomic_DNA"/>
</dbReference>
<dbReference type="PANTHER" id="PTHR18870">
    <property type="entry name" value="PROTEIN TAG-278-RELATED"/>
    <property type="match status" value="1"/>
</dbReference>
<organism evidence="5">
    <name type="scientific">Aphanomyces astaci</name>
    <name type="common">Crayfish plague agent</name>
    <dbReference type="NCBI Taxonomy" id="112090"/>
    <lineage>
        <taxon>Eukaryota</taxon>
        <taxon>Sar</taxon>
        <taxon>Stramenopiles</taxon>
        <taxon>Oomycota</taxon>
        <taxon>Saprolegniomycetes</taxon>
        <taxon>Saprolegniales</taxon>
        <taxon>Verrucalvaceae</taxon>
        <taxon>Aphanomyces</taxon>
    </lineage>
</organism>
<dbReference type="GeneID" id="20810453"/>
<feature type="region of interest" description="Disordered" evidence="3">
    <location>
        <begin position="1030"/>
        <end position="1073"/>
    </location>
</feature>
<feature type="region of interest" description="Disordered" evidence="3">
    <location>
        <begin position="348"/>
        <end position="367"/>
    </location>
</feature>
<feature type="coiled-coil region" evidence="2">
    <location>
        <begin position="925"/>
        <end position="993"/>
    </location>
</feature>
<proteinExistence type="predicted"/>
<feature type="domain" description="Protein FAM184A/B N-terminal" evidence="4">
    <location>
        <begin position="19"/>
        <end position="222"/>
    </location>
</feature>
<evidence type="ECO:0000313" key="5">
    <source>
        <dbReference type="EMBL" id="ETV77519.1"/>
    </source>
</evidence>
<sequence length="1073" mass="121800">MDADLHMKMSKKIAQLTKVIFHLNTKNEDAAMELQATVYSHRKENDMLAKEAASKMGQLKDALDKREAQLKAMDNVKKVKERHQLDKAERLDEFKRYKEEVKAHQLRVEGQFQVEMETLASELRKARGAFHERVAELKAALDAVQAKAANGHTDLATMRAKHTNEIADMVTHSNKKYNDMLTSQLNQQDQLKAEHGAKLAALEKAHQFQLQQIAEKADIDAKLAVKRRELECNSSADSMKNDMVAKMERLLSEIETLRTNETQLRSDKLELQHQITSVRASFQQVEMDFHNEKRTAFTMQQNANATLADAKANLTERQHQVTLLEAELVKIRSQAEAVDLERRQLQKSVDKLQSETQSTSSNLSEKEKHWGATIKALEADVESTKQQLKDKAAEVQKLHSLVKSMDAQHTKSEDEVKMQLLAAQKKCKELQSNVAANALREASLLQQLEACQNDLKQMQDEKTSLRGEFHATEGKLHSTIALLQDEIRVLKQHQGELIRQHDNAIQQLQSSAQSMSQAQKADMESQVQELRAQLDRLTKQLADAQEALSTSQHVHAQVLEQLKASLAECNALQNQLKQAEVAGQKDRKDWRKQLAALELDKDKAAKQAKKDKTAMDKLENDLQAAKHKAELNGRSHLEVVAALKHDHDVQIQALNDSMAQSIQEAVQKAEALMQLHVDEQRAFLFSMHKTELTDMQAQIDLKTLKIHDIQVEFDSALRAQVESHAATCAAMDLERQASENKWQETSQDVQKNHEDVLRQILATHEAELAATKHELTLQFNAAKSQLMAEKDQLVATHAQDVTKLNQVRKIDLEAAATELSRKLAELRDKMDKEQRLATATLTAQHAQVVSTFENTVESCNATIARHVGSILGLERDKKALQQTISQNEIELVQKELYWQREKDQALELARKHHKVEVEQTIEVHLHETQALNNQFEKTRALLQDQLQQLVGKIREWEQVYARRDSRLEDLNRIADLEQDVADKDALVQQTVDEMAYIKRELLNREDTYNKTFGRSPNVGVLQVLKPAPPNLKMRKTKTGGVNNNVTSSTTSSTRPLPPIGVNQQQQQTPSYRE</sequence>
<feature type="coiled-coil region" evidence="2">
    <location>
        <begin position="498"/>
        <end position="628"/>
    </location>
</feature>
<evidence type="ECO:0000256" key="1">
    <source>
        <dbReference type="ARBA" id="ARBA00023054"/>
    </source>
</evidence>
<gene>
    <name evidence="5" type="ORF">H257_08457</name>
</gene>
<feature type="coiled-coil region" evidence="2">
    <location>
        <begin position="809"/>
        <end position="836"/>
    </location>
</feature>
<dbReference type="Pfam" id="PF15665">
    <property type="entry name" value="FAM184"/>
    <property type="match status" value="1"/>
</dbReference>
<name>W4GEM6_APHAT</name>
<feature type="compositionally biased region" description="Low complexity" evidence="3">
    <location>
        <begin position="1038"/>
        <end position="1053"/>
    </location>
</feature>
<protein>
    <recommendedName>
        <fullName evidence="4">Protein FAM184A/B N-terminal domain-containing protein</fullName>
    </recommendedName>
</protein>
<reference evidence="5" key="1">
    <citation type="submission" date="2013-12" db="EMBL/GenBank/DDBJ databases">
        <title>The Genome Sequence of Aphanomyces astaci APO3.</title>
        <authorList>
            <consortium name="The Broad Institute Genomics Platform"/>
            <person name="Russ C."/>
            <person name="Tyler B."/>
            <person name="van West P."/>
            <person name="Dieguez-Uribeondo J."/>
            <person name="Young S.K."/>
            <person name="Zeng Q."/>
            <person name="Gargeya S."/>
            <person name="Fitzgerald M."/>
            <person name="Abouelleil A."/>
            <person name="Alvarado L."/>
            <person name="Chapman S.B."/>
            <person name="Gainer-Dewar J."/>
            <person name="Goldberg J."/>
            <person name="Griggs A."/>
            <person name="Gujja S."/>
            <person name="Hansen M."/>
            <person name="Howarth C."/>
            <person name="Imamovic A."/>
            <person name="Ireland A."/>
            <person name="Larimer J."/>
            <person name="McCowan C."/>
            <person name="Murphy C."/>
            <person name="Pearson M."/>
            <person name="Poon T.W."/>
            <person name="Priest M."/>
            <person name="Roberts A."/>
            <person name="Saif S."/>
            <person name="Shea T."/>
            <person name="Sykes S."/>
            <person name="Wortman J."/>
            <person name="Nusbaum C."/>
            <person name="Birren B."/>
        </authorList>
    </citation>
    <scope>NUCLEOTIDE SEQUENCE [LARGE SCALE GENOMIC DNA]</scope>
    <source>
        <strain evidence="5">APO3</strain>
    </source>
</reference>